<dbReference type="Pfam" id="PF07687">
    <property type="entry name" value="M20_dimer"/>
    <property type="match status" value="1"/>
</dbReference>
<protein>
    <submittedName>
        <fullName evidence="5">Dipeptidase</fullName>
    </submittedName>
</protein>
<evidence type="ECO:0000256" key="3">
    <source>
        <dbReference type="ARBA" id="ARBA00022801"/>
    </source>
</evidence>
<keyword evidence="3" id="KW-0378">Hydrolase</keyword>
<comment type="caution">
    <text evidence="5">The sequence shown here is derived from an EMBL/GenBank/DDBJ whole genome shotgun (WGS) entry which is preliminary data.</text>
</comment>
<reference evidence="5" key="1">
    <citation type="submission" date="2021-01" db="EMBL/GenBank/DDBJ databases">
        <title>Modified the classification status of verrucomicrobia.</title>
        <authorList>
            <person name="Feng X."/>
        </authorList>
    </citation>
    <scope>NUCLEOTIDE SEQUENCE</scope>
    <source>
        <strain evidence="5">KCTC 12986</strain>
    </source>
</reference>
<dbReference type="PANTHER" id="PTHR43270:SF12">
    <property type="entry name" value="SUCCINYL-DIAMINOPIMELATE DESUCCINYLASE"/>
    <property type="match status" value="1"/>
</dbReference>
<dbReference type="NCBIfam" id="NF006579">
    <property type="entry name" value="PRK09104.1"/>
    <property type="match status" value="1"/>
</dbReference>
<evidence type="ECO:0000313" key="6">
    <source>
        <dbReference type="Proteomes" id="UP000604083"/>
    </source>
</evidence>
<dbReference type="GO" id="GO:0008233">
    <property type="term" value="F:peptidase activity"/>
    <property type="evidence" value="ECO:0007669"/>
    <property type="project" value="UniProtKB-KW"/>
</dbReference>
<dbReference type="NCBIfam" id="NF005914">
    <property type="entry name" value="PRK07907.1"/>
    <property type="match status" value="1"/>
</dbReference>
<gene>
    <name evidence="5" type="ORF">JIN78_09195</name>
</gene>
<dbReference type="AlphaFoldDB" id="A0A934RNT7"/>
<evidence type="ECO:0000256" key="1">
    <source>
        <dbReference type="ARBA" id="ARBA00022670"/>
    </source>
</evidence>
<dbReference type="Pfam" id="PF01546">
    <property type="entry name" value="Peptidase_M20"/>
    <property type="match status" value="1"/>
</dbReference>
<dbReference type="EMBL" id="JAENIO010000020">
    <property type="protein sequence ID" value="MBK1834233.1"/>
    <property type="molecule type" value="Genomic_DNA"/>
</dbReference>
<dbReference type="RefSeq" id="WP_200391669.1">
    <property type="nucleotide sequence ID" value="NZ_JAENIO010000020.1"/>
</dbReference>
<keyword evidence="6" id="KW-1185">Reference proteome</keyword>
<accession>A0A934RNT7</accession>
<dbReference type="NCBIfam" id="NF006053">
    <property type="entry name" value="PRK08201.1"/>
    <property type="match status" value="1"/>
</dbReference>
<dbReference type="InterPro" id="IPR002933">
    <property type="entry name" value="Peptidase_M20"/>
</dbReference>
<dbReference type="PANTHER" id="PTHR43270">
    <property type="entry name" value="BETA-ALA-HIS DIPEPTIDASE"/>
    <property type="match status" value="1"/>
</dbReference>
<evidence type="ECO:0000313" key="5">
    <source>
        <dbReference type="EMBL" id="MBK1834233.1"/>
    </source>
</evidence>
<dbReference type="GO" id="GO:0006508">
    <property type="term" value="P:proteolysis"/>
    <property type="evidence" value="ECO:0007669"/>
    <property type="project" value="UniProtKB-KW"/>
</dbReference>
<dbReference type="SUPFAM" id="SSF53187">
    <property type="entry name" value="Zn-dependent exopeptidases"/>
    <property type="match status" value="1"/>
</dbReference>
<keyword evidence="1" id="KW-0645">Protease</keyword>
<dbReference type="GO" id="GO:0046872">
    <property type="term" value="F:metal ion binding"/>
    <property type="evidence" value="ECO:0007669"/>
    <property type="project" value="UniProtKB-KW"/>
</dbReference>
<dbReference type="Gene3D" id="3.40.630.10">
    <property type="entry name" value="Zn peptidases"/>
    <property type="match status" value="1"/>
</dbReference>
<keyword evidence="2" id="KW-0479">Metal-binding</keyword>
<name>A0A934RNT7_9BACT</name>
<feature type="domain" description="Peptidase M20 dimerisation" evidence="4">
    <location>
        <begin position="181"/>
        <end position="342"/>
    </location>
</feature>
<sequence>MTPALEDLFAVLRFPSISTDSRHAPDVRACAQWYVDKFARMGLSVELCETARHPIVLARNERLEGRKTVLIYGHYDVQPVDPLELWDSQPFEPEIREGKIWARGSTDNKGQHMAHLLGIEELLQEEGELPVNLIFLLEGEEEIGSPNLPAFLRERKEELACDVIAVSDTGMVAPGVPTLGYGLRGIAACEVKIFGPDKDLHSGVYGGAVANPATAAARLIASLHHDDGTVAVADFYKEVEPLADWEREMWSRVPGMSREDILAVTGSPDLFGEAGYSSAERLWGRPTCEVNGVWGGYQGEGSKTVLPAEAGFKLTCRLVPDQEPTVITERVRAHLEAHLPAGVHMVFEAGHSGKAYVADPHSEAGQAAQEALREVFDREPVLIREGGSIPIIQGMKEILGTDTLMLGLALPDCQIHSPNENFTVENFEAGIRLAKVLLQKIGQR</sequence>
<dbReference type="Proteomes" id="UP000604083">
    <property type="component" value="Unassembled WGS sequence"/>
</dbReference>
<dbReference type="Gene3D" id="3.30.70.360">
    <property type="match status" value="1"/>
</dbReference>
<dbReference type="InterPro" id="IPR011650">
    <property type="entry name" value="Peptidase_M20_dimer"/>
</dbReference>
<proteinExistence type="predicted"/>
<organism evidence="5 6">
    <name type="scientific">Roseibacillus ishigakijimensis</name>
    <dbReference type="NCBI Taxonomy" id="454146"/>
    <lineage>
        <taxon>Bacteria</taxon>
        <taxon>Pseudomonadati</taxon>
        <taxon>Verrucomicrobiota</taxon>
        <taxon>Verrucomicrobiia</taxon>
        <taxon>Verrucomicrobiales</taxon>
        <taxon>Verrucomicrobiaceae</taxon>
        <taxon>Roseibacillus</taxon>
    </lineage>
</organism>
<evidence type="ECO:0000256" key="2">
    <source>
        <dbReference type="ARBA" id="ARBA00022723"/>
    </source>
</evidence>
<dbReference type="InterPro" id="IPR051458">
    <property type="entry name" value="Cyt/Met_Dipeptidase"/>
</dbReference>
<evidence type="ECO:0000259" key="4">
    <source>
        <dbReference type="Pfam" id="PF07687"/>
    </source>
</evidence>